<organism evidence="1">
    <name type="scientific">marine sediment metagenome</name>
    <dbReference type="NCBI Taxonomy" id="412755"/>
    <lineage>
        <taxon>unclassified sequences</taxon>
        <taxon>metagenomes</taxon>
        <taxon>ecological metagenomes</taxon>
    </lineage>
</organism>
<reference evidence="1" key="1">
    <citation type="journal article" date="2015" name="Nature">
        <title>Complex archaea that bridge the gap between prokaryotes and eukaryotes.</title>
        <authorList>
            <person name="Spang A."/>
            <person name="Saw J.H."/>
            <person name="Jorgensen S.L."/>
            <person name="Zaremba-Niedzwiedzka K."/>
            <person name="Martijn J."/>
            <person name="Lind A.E."/>
            <person name="van Eijk R."/>
            <person name="Schleper C."/>
            <person name="Guy L."/>
            <person name="Ettema T.J."/>
        </authorList>
    </citation>
    <scope>NUCLEOTIDE SEQUENCE</scope>
</reference>
<dbReference type="SUPFAM" id="SSF52374">
    <property type="entry name" value="Nucleotidylyl transferase"/>
    <property type="match status" value="1"/>
</dbReference>
<proteinExistence type="predicted"/>
<accession>A0A0F9KR48</accession>
<dbReference type="Gene3D" id="3.40.50.620">
    <property type="entry name" value="HUPs"/>
    <property type="match status" value="1"/>
</dbReference>
<name>A0A0F9KR48_9ZZZZ</name>
<sequence>VLWEVTLENKGLSSSDIRDSMVKDENWEEFVPSSVAKLMNEWDIAQRLKKISSK</sequence>
<dbReference type="EMBL" id="LAZR01008671">
    <property type="protein sequence ID" value="KKM77251.1"/>
    <property type="molecule type" value="Genomic_DNA"/>
</dbReference>
<protein>
    <submittedName>
        <fullName evidence="1">Uncharacterized protein</fullName>
    </submittedName>
</protein>
<feature type="non-terminal residue" evidence="1">
    <location>
        <position position="1"/>
    </location>
</feature>
<comment type="caution">
    <text evidence="1">The sequence shown here is derived from an EMBL/GenBank/DDBJ whole genome shotgun (WGS) entry which is preliminary data.</text>
</comment>
<evidence type="ECO:0000313" key="1">
    <source>
        <dbReference type="EMBL" id="KKM77251.1"/>
    </source>
</evidence>
<gene>
    <name evidence="1" type="ORF">LCGC14_1371910</name>
</gene>
<dbReference type="InterPro" id="IPR014729">
    <property type="entry name" value="Rossmann-like_a/b/a_fold"/>
</dbReference>
<dbReference type="AlphaFoldDB" id="A0A0F9KR48"/>